<dbReference type="HAMAP" id="MF_00542">
    <property type="entry name" value="Butyrate_kinase"/>
    <property type="match status" value="1"/>
</dbReference>
<gene>
    <name evidence="9 11" type="primary">buk</name>
    <name evidence="11" type="ORF">U732_235</name>
</gene>
<dbReference type="NCBIfam" id="NF002834">
    <property type="entry name" value="PRK03011.1-5"/>
    <property type="match status" value="1"/>
</dbReference>
<evidence type="ECO:0000256" key="9">
    <source>
        <dbReference type="HAMAP-Rule" id="MF_00542"/>
    </source>
</evidence>
<dbReference type="GO" id="GO:0047761">
    <property type="term" value="F:butyrate kinase activity"/>
    <property type="evidence" value="ECO:0007669"/>
    <property type="project" value="UniProtKB-UniRule"/>
</dbReference>
<dbReference type="SUPFAM" id="SSF53067">
    <property type="entry name" value="Actin-like ATPase domain"/>
    <property type="match status" value="2"/>
</dbReference>
<name>A0A0C1R1V4_9CLOT</name>
<evidence type="ECO:0000256" key="10">
    <source>
        <dbReference type="RuleBase" id="RU003835"/>
    </source>
</evidence>
<evidence type="ECO:0000256" key="2">
    <source>
        <dbReference type="ARBA" id="ARBA00008748"/>
    </source>
</evidence>
<dbReference type="Gene3D" id="3.30.420.40">
    <property type="match status" value="2"/>
</dbReference>
<dbReference type="PRINTS" id="PR00471">
    <property type="entry name" value="ACETATEKNASE"/>
</dbReference>
<dbReference type="GO" id="GO:0008776">
    <property type="term" value="F:acetate kinase activity"/>
    <property type="evidence" value="ECO:0007669"/>
    <property type="project" value="TreeGrafter"/>
</dbReference>
<dbReference type="GO" id="GO:0006083">
    <property type="term" value="P:acetate metabolic process"/>
    <property type="evidence" value="ECO:0007669"/>
    <property type="project" value="TreeGrafter"/>
</dbReference>
<dbReference type="InterPro" id="IPR000890">
    <property type="entry name" value="Aliphatic_acid_kin_short-chain"/>
</dbReference>
<dbReference type="GO" id="GO:0005524">
    <property type="term" value="F:ATP binding"/>
    <property type="evidence" value="ECO:0007669"/>
    <property type="project" value="UniProtKB-KW"/>
</dbReference>
<keyword evidence="12" id="KW-1185">Reference proteome</keyword>
<keyword evidence="6 9" id="KW-0418">Kinase</keyword>
<dbReference type="InterPro" id="IPR043129">
    <property type="entry name" value="ATPase_NBD"/>
</dbReference>
<keyword evidence="7 9" id="KW-0067">ATP-binding</keyword>
<dbReference type="RefSeq" id="WP_039635968.1">
    <property type="nucleotide sequence ID" value="NZ_AYSO01000020.1"/>
</dbReference>
<dbReference type="CDD" id="cd24011">
    <property type="entry name" value="ASKHA_NBD_BK"/>
    <property type="match status" value="1"/>
</dbReference>
<comment type="catalytic activity">
    <reaction evidence="8 9">
        <text>butanoate + ATP = butanoyl phosphate + ADP</text>
        <dbReference type="Rhea" id="RHEA:13585"/>
        <dbReference type="ChEBI" id="CHEBI:17968"/>
        <dbReference type="ChEBI" id="CHEBI:30616"/>
        <dbReference type="ChEBI" id="CHEBI:58079"/>
        <dbReference type="ChEBI" id="CHEBI:456216"/>
        <dbReference type="EC" id="2.7.2.7"/>
    </reaction>
</comment>
<dbReference type="GO" id="GO:0005737">
    <property type="term" value="C:cytoplasm"/>
    <property type="evidence" value="ECO:0007669"/>
    <property type="project" value="UniProtKB-SubCell"/>
</dbReference>
<comment type="similarity">
    <text evidence="2 9 10">Belongs to the acetokinase family.</text>
</comment>
<proteinExistence type="inferred from homology"/>
<evidence type="ECO:0000256" key="4">
    <source>
        <dbReference type="ARBA" id="ARBA00022679"/>
    </source>
</evidence>
<dbReference type="PROSITE" id="PS01075">
    <property type="entry name" value="ACETATE_KINASE_1"/>
    <property type="match status" value="1"/>
</dbReference>
<keyword evidence="3 9" id="KW-0963">Cytoplasm</keyword>
<accession>A0A0C1R1V4</accession>
<comment type="subcellular location">
    <subcellularLocation>
        <location evidence="1 9">Cytoplasm</location>
    </subcellularLocation>
</comment>
<dbReference type="InterPro" id="IPR023865">
    <property type="entry name" value="Aliphatic_acid_kinase_CS"/>
</dbReference>
<dbReference type="PANTHER" id="PTHR21060:SF20">
    <property type="entry name" value="BUTYRATE KINASE 1-RELATED"/>
    <property type="match status" value="1"/>
</dbReference>
<reference evidence="11 12" key="1">
    <citation type="journal article" date="2015" name="Infect. Genet. Evol.">
        <title>Genomic sequences of six botulinum neurotoxin-producing strains representing three clostridial species illustrate the mobility and diversity of botulinum neurotoxin genes.</title>
        <authorList>
            <person name="Smith T.J."/>
            <person name="Hill K.K."/>
            <person name="Xie G."/>
            <person name="Foley B.T."/>
            <person name="Williamson C.H."/>
            <person name="Foster J.T."/>
            <person name="Johnson S.L."/>
            <person name="Chertkov O."/>
            <person name="Teshima H."/>
            <person name="Gibbons H.S."/>
            <person name="Johnsky L.A."/>
            <person name="Karavis M.A."/>
            <person name="Smith L.A."/>
        </authorList>
    </citation>
    <scope>NUCLEOTIDE SEQUENCE [LARGE SCALE GENOMIC DNA]</scope>
    <source>
        <strain evidence="11 12">CDC 2741</strain>
    </source>
</reference>
<sequence length="362" mass="39638">MAKKSYMLVINPGSTSTKLAIFNDENSIVSTNLTHNIEEIKKFDTIYEQKDMRVKMILEWLKEKGIELNELALVVGRGGLLRAMPGGTYEVTERMLEDLKIGIQGQHAANLGGIISYEIAKKVGIPSYIVDPVAVDEIEDVARVSGMPELPRRSLLHALNMKAVVRKVCKDKKLDFFNSSFVVAHLGGGISISPFKDGKLIDCNNASHEGPLSPDRTGTLPVGDLVELAFSGKYTEKELSKKVMGQGGLIAYLGTNDGRIIDKLIDEGDNKAELIFKAMAYQIAKEIGAMSIALKGKMDAIIITGGLAHNKRLMNWISEYVGFIAPIELVPGEDEMLALAQGALRVLKGEEIAKIYEQEVSF</sequence>
<keyword evidence="4 9" id="KW-0808">Transferase</keyword>
<evidence type="ECO:0000256" key="8">
    <source>
        <dbReference type="ARBA" id="ARBA00048596"/>
    </source>
</evidence>
<evidence type="ECO:0000313" key="12">
    <source>
        <dbReference type="Proteomes" id="UP000031366"/>
    </source>
</evidence>
<dbReference type="EMBL" id="AYSO01000020">
    <property type="protein sequence ID" value="KIE44421.1"/>
    <property type="molecule type" value="Genomic_DNA"/>
</dbReference>
<keyword evidence="5 9" id="KW-0547">Nucleotide-binding</keyword>
<dbReference type="EC" id="2.7.2.7" evidence="9"/>
<evidence type="ECO:0000256" key="1">
    <source>
        <dbReference type="ARBA" id="ARBA00004496"/>
    </source>
</evidence>
<organism evidence="11 12">
    <name type="scientific">Clostridium argentinense CDC 2741</name>
    <dbReference type="NCBI Taxonomy" id="1418104"/>
    <lineage>
        <taxon>Bacteria</taxon>
        <taxon>Bacillati</taxon>
        <taxon>Bacillota</taxon>
        <taxon>Clostridia</taxon>
        <taxon>Eubacteriales</taxon>
        <taxon>Clostridiaceae</taxon>
        <taxon>Clostridium</taxon>
    </lineage>
</organism>
<dbReference type="OrthoDB" id="9771859at2"/>
<dbReference type="InterPro" id="IPR011245">
    <property type="entry name" value="Butyrate_kin"/>
</dbReference>
<dbReference type="Pfam" id="PF00871">
    <property type="entry name" value="Acetate_kinase"/>
    <property type="match status" value="1"/>
</dbReference>
<dbReference type="PANTHER" id="PTHR21060">
    <property type="entry name" value="ACETATE KINASE"/>
    <property type="match status" value="1"/>
</dbReference>
<dbReference type="STRING" id="29341.RSJ17_03980"/>
<protein>
    <recommendedName>
        <fullName evidence="9">Probable butyrate kinase</fullName>
        <shortName evidence="9">BK</shortName>
        <ecNumber evidence="9">2.7.2.7</ecNumber>
    </recommendedName>
    <alternativeName>
        <fullName evidence="9">Branched-chain carboxylic acid kinase</fullName>
    </alternativeName>
</protein>
<dbReference type="Proteomes" id="UP000031366">
    <property type="component" value="Unassembled WGS sequence"/>
</dbReference>
<evidence type="ECO:0000256" key="7">
    <source>
        <dbReference type="ARBA" id="ARBA00022840"/>
    </source>
</evidence>
<dbReference type="PIRSF" id="PIRSF036458">
    <property type="entry name" value="Butyrate_kin"/>
    <property type="match status" value="1"/>
</dbReference>
<evidence type="ECO:0000256" key="6">
    <source>
        <dbReference type="ARBA" id="ARBA00022777"/>
    </source>
</evidence>
<comment type="caution">
    <text evidence="11">The sequence shown here is derived from an EMBL/GenBank/DDBJ whole genome shotgun (WGS) entry which is preliminary data.</text>
</comment>
<evidence type="ECO:0000256" key="3">
    <source>
        <dbReference type="ARBA" id="ARBA00022490"/>
    </source>
</evidence>
<evidence type="ECO:0000256" key="5">
    <source>
        <dbReference type="ARBA" id="ARBA00022741"/>
    </source>
</evidence>
<evidence type="ECO:0000313" key="11">
    <source>
        <dbReference type="EMBL" id="KIE44421.1"/>
    </source>
</evidence>
<dbReference type="NCBIfam" id="TIGR02707">
    <property type="entry name" value="butyr_kinase"/>
    <property type="match status" value="1"/>
</dbReference>
<dbReference type="AlphaFoldDB" id="A0A0C1R1V4"/>